<dbReference type="PANTHER" id="PTHR37312:SF1">
    <property type="entry name" value="MEMBRANE-BOUND ACYLTRANSFERASE YKRP-RELATED"/>
    <property type="match status" value="1"/>
</dbReference>
<dbReference type="Pfam" id="PF01757">
    <property type="entry name" value="Acyl_transf_3"/>
    <property type="match status" value="1"/>
</dbReference>
<proteinExistence type="inferred from homology"/>
<keyword evidence="3" id="KW-0812">Transmembrane</keyword>
<comment type="caution">
    <text evidence="5">The sequence shown here is derived from an EMBL/GenBank/DDBJ whole genome shotgun (WGS) entry which is preliminary data.</text>
</comment>
<feature type="transmembrane region" description="Helical" evidence="3">
    <location>
        <begin position="136"/>
        <end position="155"/>
    </location>
</feature>
<sequence length="317" mass="37248">MPALIVITGFLSKNFNRPGYIEKTVKTLLVPYMIFQIIFAYYYYLLYNKNVFTFDFFQPQFTMWFILSLFIWKCLLFIFTKIKHPLLWAIVVGVGIGYVESAGHYMNVQRTLTYFPFFMLGFYLKKEHFEIAKKRSARLVGFVIFAILWVVVTQFPAGEVQSWLAAHRSYVTNGHGQWYIGLKQLMFYSFSLLAGFAFLSFVPQRKTFFTHMGRRTAYIYILHGAIVRTLYVYVIEPEEFTTVWHYFQLPVYAIVLVLVLGSKPVNITMKFLIEGNIVDYVSAPIKWLAKKAEPTVQKMWSGFAKWINNLEKPINER</sequence>
<accession>A0A2P8H3E9</accession>
<feature type="transmembrane region" description="Helical" evidence="3">
    <location>
        <begin position="27"/>
        <end position="46"/>
    </location>
</feature>
<dbReference type="AlphaFoldDB" id="A0A2P8H3E9"/>
<comment type="subcellular location">
    <subcellularLocation>
        <location evidence="1">Membrane</location>
    </subcellularLocation>
</comment>
<dbReference type="GO" id="GO:0016747">
    <property type="term" value="F:acyltransferase activity, transferring groups other than amino-acyl groups"/>
    <property type="evidence" value="ECO:0007669"/>
    <property type="project" value="InterPro"/>
</dbReference>
<evidence type="ECO:0000259" key="4">
    <source>
        <dbReference type="Pfam" id="PF01757"/>
    </source>
</evidence>
<keyword evidence="3" id="KW-1133">Transmembrane helix</keyword>
<gene>
    <name evidence="5" type="ORF">B0H99_104199</name>
</gene>
<dbReference type="InterPro" id="IPR002656">
    <property type="entry name" value="Acyl_transf_3_dom"/>
</dbReference>
<evidence type="ECO:0000256" key="1">
    <source>
        <dbReference type="ARBA" id="ARBA00004370"/>
    </source>
</evidence>
<dbReference type="EMBL" id="PYAT01000004">
    <property type="protein sequence ID" value="PSL40737.1"/>
    <property type="molecule type" value="Genomic_DNA"/>
</dbReference>
<evidence type="ECO:0000313" key="5">
    <source>
        <dbReference type="EMBL" id="PSL40737.1"/>
    </source>
</evidence>
<dbReference type="PANTHER" id="PTHR37312">
    <property type="entry name" value="MEMBRANE-BOUND ACYLTRANSFERASE YKRP-RELATED"/>
    <property type="match status" value="1"/>
</dbReference>
<keyword evidence="6" id="KW-1185">Reference proteome</keyword>
<protein>
    <submittedName>
        <fullName evidence="5">Fucose 4-O-acetylase-like acetyltransferase</fullName>
    </submittedName>
</protein>
<feature type="transmembrane region" description="Helical" evidence="3">
    <location>
        <begin position="246"/>
        <end position="262"/>
    </location>
</feature>
<feature type="transmembrane region" description="Helical" evidence="3">
    <location>
        <begin position="185"/>
        <end position="204"/>
    </location>
</feature>
<organism evidence="5 6">
    <name type="scientific">Planomicrobium soli</name>
    <dbReference type="NCBI Taxonomy" id="1176648"/>
    <lineage>
        <taxon>Bacteria</taxon>
        <taxon>Bacillati</taxon>
        <taxon>Bacillota</taxon>
        <taxon>Bacilli</taxon>
        <taxon>Bacillales</taxon>
        <taxon>Caryophanaceae</taxon>
        <taxon>Planomicrobium</taxon>
    </lineage>
</organism>
<dbReference type="InterPro" id="IPR052734">
    <property type="entry name" value="Nod_factor_acetyltransferase"/>
</dbReference>
<dbReference type="Proteomes" id="UP000242682">
    <property type="component" value="Unassembled WGS sequence"/>
</dbReference>
<feature type="transmembrane region" description="Helical" evidence="3">
    <location>
        <begin position="61"/>
        <end position="79"/>
    </location>
</feature>
<feature type="transmembrane region" description="Helical" evidence="3">
    <location>
        <begin position="86"/>
        <end position="102"/>
    </location>
</feature>
<comment type="similarity">
    <text evidence="2">Belongs to the acyltransferase 3 family.</text>
</comment>
<evidence type="ECO:0000313" key="6">
    <source>
        <dbReference type="Proteomes" id="UP000242682"/>
    </source>
</evidence>
<name>A0A2P8H3E9_9BACL</name>
<keyword evidence="3" id="KW-0472">Membrane</keyword>
<feature type="domain" description="Acyltransferase 3" evidence="4">
    <location>
        <begin position="1"/>
        <end position="260"/>
    </location>
</feature>
<keyword evidence="5" id="KW-0808">Transferase</keyword>
<feature type="transmembrane region" description="Helical" evidence="3">
    <location>
        <begin position="216"/>
        <end position="234"/>
    </location>
</feature>
<evidence type="ECO:0000256" key="2">
    <source>
        <dbReference type="ARBA" id="ARBA00007400"/>
    </source>
</evidence>
<evidence type="ECO:0000256" key="3">
    <source>
        <dbReference type="SAM" id="Phobius"/>
    </source>
</evidence>
<feature type="transmembrane region" description="Helical" evidence="3">
    <location>
        <begin position="108"/>
        <end position="124"/>
    </location>
</feature>
<reference evidence="5 6" key="1">
    <citation type="submission" date="2018-03" db="EMBL/GenBank/DDBJ databases">
        <title>Genomic Encyclopedia of Type Strains, Phase III (KMG-III): the genomes of soil and plant-associated and newly described type strains.</title>
        <authorList>
            <person name="Whitman W."/>
        </authorList>
    </citation>
    <scope>NUCLEOTIDE SEQUENCE [LARGE SCALE GENOMIC DNA]</scope>
    <source>
        <strain evidence="5 6">CGMCC 1.12259</strain>
    </source>
</reference>